<keyword evidence="2" id="KW-0677">Repeat</keyword>
<dbReference type="HOGENOM" id="CLU_052110_0_0_1"/>
<protein>
    <recommendedName>
        <fullName evidence="6">SHSP domain-containing protein</fullName>
    </recommendedName>
</protein>
<keyword evidence="1" id="KW-0880">Kelch repeat</keyword>
<dbReference type="KEGG" id="ehx:EMIHUDRAFT_108628"/>
<dbReference type="SUPFAM" id="SSF117281">
    <property type="entry name" value="Kelch motif"/>
    <property type="match status" value="1"/>
</dbReference>
<dbReference type="RefSeq" id="XP_005792546.1">
    <property type="nucleotide sequence ID" value="XM_005792489.1"/>
</dbReference>
<dbReference type="GeneID" id="17285388"/>
<dbReference type="EnsemblProtists" id="EOD40117">
    <property type="protein sequence ID" value="EOD40117"/>
    <property type="gene ID" value="EMIHUDRAFT_108628"/>
</dbReference>
<feature type="region of interest" description="Disordered" evidence="3">
    <location>
        <begin position="372"/>
        <end position="415"/>
    </location>
</feature>
<reference evidence="4" key="2">
    <citation type="submission" date="2024-10" db="UniProtKB">
        <authorList>
            <consortium name="EnsemblProtists"/>
        </authorList>
    </citation>
    <scope>IDENTIFICATION</scope>
</reference>
<dbReference type="Pfam" id="PF24681">
    <property type="entry name" value="Kelch_KLHDC2_KLHL20_DRC7"/>
    <property type="match status" value="1"/>
</dbReference>
<dbReference type="PANTHER" id="PTHR46093">
    <property type="entry name" value="ACYL-COA-BINDING DOMAIN-CONTAINING PROTEIN 5"/>
    <property type="match status" value="1"/>
</dbReference>
<organism evidence="4 5">
    <name type="scientific">Emiliania huxleyi (strain CCMP1516)</name>
    <dbReference type="NCBI Taxonomy" id="280463"/>
    <lineage>
        <taxon>Eukaryota</taxon>
        <taxon>Haptista</taxon>
        <taxon>Haptophyta</taxon>
        <taxon>Prymnesiophyceae</taxon>
        <taxon>Isochrysidales</taxon>
        <taxon>Noelaerhabdaceae</taxon>
        <taxon>Emiliania</taxon>
    </lineage>
</organism>
<dbReference type="Gene3D" id="2.120.10.80">
    <property type="entry name" value="Kelch-type beta propeller"/>
    <property type="match status" value="1"/>
</dbReference>
<evidence type="ECO:0000256" key="3">
    <source>
        <dbReference type="SAM" id="MobiDB-lite"/>
    </source>
</evidence>
<dbReference type="InterPro" id="IPR015915">
    <property type="entry name" value="Kelch-typ_b-propeller"/>
</dbReference>
<evidence type="ECO:0008006" key="6">
    <source>
        <dbReference type="Google" id="ProtNLM"/>
    </source>
</evidence>
<evidence type="ECO:0000313" key="5">
    <source>
        <dbReference type="Proteomes" id="UP000013827"/>
    </source>
</evidence>
<dbReference type="AlphaFoldDB" id="A0A0D3KWI2"/>
<evidence type="ECO:0000256" key="1">
    <source>
        <dbReference type="ARBA" id="ARBA00022441"/>
    </source>
</evidence>
<dbReference type="PANTHER" id="PTHR46093:SF18">
    <property type="entry name" value="FIBRONECTIN TYPE-III DOMAIN-CONTAINING PROTEIN"/>
    <property type="match status" value="1"/>
</dbReference>
<dbReference type="PaxDb" id="2903-EOD40117"/>
<sequence>MVQFTYRDLVISLPSGVNATVTDEGVLEIRGLSRAAPIRMKPCDDERAISSSCTPSERPLPASGTLHKRARTTAPLGCGSVPLSSVDGGDMNESASCGKAVEPTVYPNGGCSDSDEECGGGEQAHDGCPSDDDEHPAAVTSQGLWNAAKAVLDEGAEKAEVPPPVLPPTASLHAFPFPPEAPLRRWEWRPVETTGPTPPARWAHCAAALGGKMLVYGGEALSAAGADGPPQLSDLHAFDAASGEWRRCQDAPHGRAWHTGTVVRGSLDGSSDIFLVFGGEAARPAGGAKGKAAAGGKPQSLSSMLSYDPEFEAHRAWEGPALAPREVWYEAVDRGHRPSARSGHAACLHEQNDASRLLVWGGFSHSSRRFLEPARQSHGQDTSGPATRHAATHGSARHAPPSTGWPSWRERPTPACHPFPRLQELHELAPSH</sequence>
<proteinExistence type="predicted"/>
<feature type="region of interest" description="Disordered" evidence="3">
    <location>
        <begin position="114"/>
        <end position="137"/>
    </location>
</feature>
<dbReference type="STRING" id="2903.R1DYB1"/>
<dbReference type="Proteomes" id="UP000013827">
    <property type="component" value="Unassembled WGS sequence"/>
</dbReference>
<keyword evidence="5" id="KW-1185">Reference proteome</keyword>
<evidence type="ECO:0000256" key="2">
    <source>
        <dbReference type="ARBA" id="ARBA00022737"/>
    </source>
</evidence>
<accession>A0A0D3KWI2</accession>
<evidence type="ECO:0000313" key="4">
    <source>
        <dbReference type="EnsemblProtists" id="EOD40117"/>
    </source>
</evidence>
<name>A0A0D3KWI2_EMIH1</name>
<reference evidence="5" key="1">
    <citation type="journal article" date="2013" name="Nature">
        <title>Pan genome of the phytoplankton Emiliania underpins its global distribution.</title>
        <authorList>
            <person name="Read B.A."/>
            <person name="Kegel J."/>
            <person name="Klute M.J."/>
            <person name="Kuo A."/>
            <person name="Lefebvre S.C."/>
            <person name="Maumus F."/>
            <person name="Mayer C."/>
            <person name="Miller J."/>
            <person name="Monier A."/>
            <person name="Salamov A."/>
            <person name="Young J."/>
            <person name="Aguilar M."/>
            <person name="Claverie J.M."/>
            <person name="Frickenhaus S."/>
            <person name="Gonzalez K."/>
            <person name="Herman E.K."/>
            <person name="Lin Y.C."/>
            <person name="Napier J."/>
            <person name="Ogata H."/>
            <person name="Sarno A.F."/>
            <person name="Shmutz J."/>
            <person name="Schroeder D."/>
            <person name="de Vargas C."/>
            <person name="Verret F."/>
            <person name="von Dassow P."/>
            <person name="Valentin K."/>
            <person name="Van de Peer Y."/>
            <person name="Wheeler G."/>
            <person name="Dacks J.B."/>
            <person name="Delwiche C.F."/>
            <person name="Dyhrman S.T."/>
            <person name="Glockner G."/>
            <person name="John U."/>
            <person name="Richards T."/>
            <person name="Worden A.Z."/>
            <person name="Zhang X."/>
            <person name="Grigoriev I.V."/>
            <person name="Allen A.E."/>
            <person name="Bidle K."/>
            <person name="Borodovsky M."/>
            <person name="Bowler C."/>
            <person name="Brownlee C."/>
            <person name="Cock J.M."/>
            <person name="Elias M."/>
            <person name="Gladyshev V.N."/>
            <person name="Groth M."/>
            <person name="Guda C."/>
            <person name="Hadaegh A."/>
            <person name="Iglesias-Rodriguez M.D."/>
            <person name="Jenkins J."/>
            <person name="Jones B.M."/>
            <person name="Lawson T."/>
            <person name="Leese F."/>
            <person name="Lindquist E."/>
            <person name="Lobanov A."/>
            <person name="Lomsadze A."/>
            <person name="Malik S.B."/>
            <person name="Marsh M.E."/>
            <person name="Mackinder L."/>
            <person name="Mock T."/>
            <person name="Mueller-Roeber B."/>
            <person name="Pagarete A."/>
            <person name="Parker M."/>
            <person name="Probert I."/>
            <person name="Quesneville H."/>
            <person name="Raines C."/>
            <person name="Rensing S.A."/>
            <person name="Riano-Pachon D.M."/>
            <person name="Richier S."/>
            <person name="Rokitta S."/>
            <person name="Shiraiwa Y."/>
            <person name="Soanes D.M."/>
            <person name="van der Giezen M."/>
            <person name="Wahlund T.M."/>
            <person name="Williams B."/>
            <person name="Wilson W."/>
            <person name="Wolfe G."/>
            <person name="Wurch L.L."/>
        </authorList>
    </citation>
    <scope>NUCLEOTIDE SEQUENCE</scope>
</reference>